<dbReference type="HOGENOM" id="CLU_060781_1_0_1"/>
<dbReference type="eggNOG" id="ENOG502S5YK">
    <property type="taxonomic scope" value="Eukaryota"/>
</dbReference>
<evidence type="ECO:0008006" key="4">
    <source>
        <dbReference type="Google" id="ProtNLM"/>
    </source>
</evidence>
<sequence length="320" mass="35575">MPSCLRASYSLWSCKQDSVYHATTSSSLLRHCRLLPHTTMSDSSRISQKAQHLARIRDNQRRSRARRKEYLHELEAKLRSYGQIGIEASSEIQIAARTVLEENRKLKAILRERGVSEPEVAAALERTPDQHSTQLYAAPRLSAMLEGRIKTDPASSTTPCIASQTRTLMPRPTPSAPSTNTLPPRSTDLSCDDSPSPGSVASNMSTPPPSSHSATFRPAPMTPPGVEIKLEDVSYDYPYEPPYNTSWTHQGDYGYLSDPFTYYTRPSYVDHTKLAGVTQPDTGTELENGMGYRYPAQCCCTHSATMFNMMNGYSQHSTAM</sequence>
<dbReference type="STRING" id="671987.R0KHY8"/>
<proteinExistence type="predicted"/>
<gene>
    <name evidence="2" type="ORF">SETTUDRAFT_169047</name>
</gene>
<dbReference type="OrthoDB" id="4505928at2759"/>
<feature type="region of interest" description="Disordered" evidence="1">
    <location>
        <begin position="151"/>
        <end position="225"/>
    </location>
</feature>
<dbReference type="PANTHER" id="PTHR42070">
    <property type="entry name" value="FILAMENT ASSOCIATED PROTEIN, PUTATIVE (AFU_ORTHOLOGUE AFUA_8G06630)-RELATED"/>
    <property type="match status" value="1"/>
</dbReference>
<dbReference type="CDD" id="cd14688">
    <property type="entry name" value="bZIP_YAP"/>
    <property type="match status" value="1"/>
</dbReference>
<evidence type="ECO:0000313" key="2">
    <source>
        <dbReference type="EMBL" id="EOA87627.1"/>
    </source>
</evidence>
<reference evidence="2 3" key="1">
    <citation type="journal article" date="2012" name="PLoS Pathog.">
        <title>Diverse lifestyles and strategies of plant pathogenesis encoded in the genomes of eighteen Dothideomycetes fungi.</title>
        <authorList>
            <person name="Ohm R.A."/>
            <person name="Feau N."/>
            <person name="Henrissat B."/>
            <person name="Schoch C.L."/>
            <person name="Horwitz B.A."/>
            <person name="Barry K.W."/>
            <person name="Condon B.J."/>
            <person name="Copeland A.C."/>
            <person name="Dhillon B."/>
            <person name="Glaser F."/>
            <person name="Hesse C.N."/>
            <person name="Kosti I."/>
            <person name="LaButti K."/>
            <person name="Lindquist E.A."/>
            <person name="Lucas S."/>
            <person name="Salamov A.A."/>
            <person name="Bradshaw R.E."/>
            <person name="Ciuffetti L."/>
            <person name="Hamelin R.C."/>
            <person name="Kema G.H.J."/>
            <person name="Lawrence C."/>
            <person name="Scott J.A."/>
            <person name="Spatafora J.W."/>
            <person name="Turgeon B.G."/>
            <person name="de Wit P.J.G.M."/>
            <person name="Zhong S."/>
            <person name="Goodwin S.B."/>
            <person name="Grigoriev I.V."/>
        </authorList>
    </citation>
    <scope>NUCLEOTIDE SEQUENCE [LARGE SCALE GENOMIC DNA]</scope>
    <source>
        <strain evidence="3">28A</strain>
    </source>
</reference>
<dbReference type="RefSeq" id="XP_008024837.1">
    <property type="nucleotide sequence ID" value="XM_008026646.1"/>
</dbReference>
<dbReference type="PANTHER" id="PTHR42070:SF1">
    <property type="entry name" value="FILAMENT ASSOCIATED PROTEIN, PUTATIVE (AFU_ORTHOLOGUE AFUA_8G06630)-RELATED"/>
    <property type="match status" value="1"/>
</dbReference>
<protein>
    <recommendedName>
        <fullName evidence="4">BZIP domain-containing protein</fullName>
    </recommendedName>
</protein>
<feature type="compositionally biased region" description="Polar residues" evidence="1">
    <location>
        <begin position="196"/>
        <end position="205"/>
    </location>
</feature>
<reference evidence="2 3" key="2">
    <citation type="journal article" date="2013" name="PLoS Genet.">
        <title>Comparative genome structure, secondary metabolite, and effector coding capacity across Cochliobolus pathogens.</title>
        <authorList>
            <person name="Condon B.J."/>
            <person name="Leng Y."/>
            <person name="Wu D."/>
            <person name="Bushley K.E."/>
            <person name="Ohm R.A."/>
            <person name="Otillar R."/>
            <person name="Martin J."/>
            <person name="Schackwitz W."/>
            <person name="Grimwood J."/>
            <person name="MohdZainudin N."/>
            <person name="Xue C."/>
            <person name="Wang R."/>
            <person name="Manning V.A."/>
            <person name="Dhillon B."/>
            <person name="Tu Z.J."/>
            <person name="Steffenson B.J."/>
            <person name="Salamov A."/>
            <person name="Sun H."/>
            <person name="Lowry S."/>
            <person name="LaButti K."/>
            <person name="Han J."/>
            <person name="Copeland A."/>
            <person name="Lindquist E."/>
            <person name="Barry K."/>
            <person name="Schmutz J."/>
            <person name="Baker S.E."/>
            <person name="Ciuffetti L.M."/>
            <person name="Grigoriev I.V."/>
            <person name="Zhong S."/>
            <person name="Turgeon B.G."/>
        </authorList>
    </citation>
    <scope>NUCLEOTIDE SEQUENCE [LARGE SCALE GENOMIC DNA]</scope>
    <source>
        <strain evidence="3">28A</strain>
    </source>
</reference>
<feature type="compositionally biased region" description="Polar residues" evidence="1">
    <location>
        <begin position="176"/>
        <end position="189"/>
    </location>
</feature>
<evidence type="ECO:0000256" key="1">
    <source>
        <dbReference type="SAM" id="MobiDB-lite"/>
    </source>
</evidence>
<accession>R0KHY8</accession>
<keyword evidence="3" id="KW-1185">Reference proteome</keyword>
<dbReference type="Proteomes" id="UP000016935">
    <property type="component" value="Unassembled WGS sequence"/>
</dbReference>
<name>R0KHY8_EXST2</name>
<dbReference type="GeneID" id="19400768"/>
<feature type="compositionally biased region" description="Polar residues" evidence="1">
    <location>
        <begin position="153"/>
        <end position="167"/>
    </location>
</feature>
<dbReference type="AlphaFoldDB" id="R0KHY8"/>
<dbReference type="EMBL" id="KB908581">
    <property type="protein sequence ID" value="EOA87627.1"/>
    <property type="molecule type" value="Genomic_DNA"/>
</dbReference>
<organism evidence="2 3">
    <name type="scientific">Exserohilum turcicum (strain 28A)</name>
    <name type="common">Northern leaf blight fungus</name>
    <name type="synonym">Setosphaeria turcica</name>
    <dbReference type="NCBI Taxonomy" id="671987"/>
    <lineage>
        <taxon>Eukaryota</taxon>
        <taxon>Fungi</taxon>
        <taxon>Dikarya</taxon>
        <taxon>Ascomycota</taxon>
        <taxon>Pezizomycotina</taxon>
        <taxon>Dothideomycetes</taxon>
        <taxon>Pleosporomycetidae</taxon>
        <taxon>Pleosporales</taxon>
        <taxon>Pleosporineae</taxon>
        <taxon>Pleosporaceae</taxon>
        <taxon>Exserohilum</taxon>
    </lineage>
</organism>
<evidence type="ECO:0000313" key="3">
    <source>
        <dbReference type="Proteomes" id="UP000016935"/>
    </source>
</evidence>